<evidence type="ECO:0000256" key="5">
    <source>
        <dbReference type="ARBA" id="ARBA00023136"/>
    </source>
</evidence>
<dbReference type="GO" id="GO:0015920">
    <property type="term" value="P:lipopolysaccharide transport"/>
    <property type="evidence" value="ECO:0007669"/>
    <property type="project" value="TreeGrafter"/>
</dbReference>
<feature type="transmembrane region" description="Helical" evidence="6">
    <location>
        <begin position="62"/>
        <end position="87"/>
    </location>
</feature>
<evidence type="ECO:0000256" key="6">
    <source>
        <dbReference type="SAM" id="Phobius"/>
    </source>
</evidence>
<proteinExistence type="predicted"/>
<dbReference type="PANTHER" id="PTHR33529">
    <property type="entry name" value="SLR0882 PROTEIN-RELATED"/>
    <property type="match status" value="1"/>
</dbReference>
<dbReference type="GO" id="GO:0055085">
    <property type="term" value="P:transmembrane transport"/>
    <property type="evidence" value="ECO:0007669"/>
    <property type="project" value="InterPro"/>
</dbReference>
<comment type="subcellular location">
    <subcellularLocation>
        <location evidence="1">Cell membrane</location>
        <topology evidence="1">Multi-pass membrane protein</topology>
    </subcellularLocation>
</comment>
<keyword evidence="4 6" id="KW-1133">Transmembrane helix</keyword>
<dbReference type="eggNOG" id="COG0795">
    <property type="taxonomic scope" value="Bacteria"/>
</dbReference>
<evidence type="ECO:0000256" key="2">
    <source>
        <dbReference type="ARBA" id="ARBA00022475"/>
    </source>
</evidence>
<evidence type="ECO:0000256" key="4">
    <source>
        <dbReference type="ARBA" id="ARBA00022989"/>
    </source>
</evidence>
<feature type="transmembrane region" description="Helical" evidence="6">
    <location>
        <begin position="294"/>
        <end position="314"/>
    </location>
</feature>
<dbReference type="InterPro" id="IPR030922">
    <property type="entry name" value="LptF"/>
</dbReference>
<evidence type="ECO:0000256" key="1">
    <source>
        <dbReference type="ARBA" id="ARBA00004651"/>
    </source>
</evidence>
<dbReference type="STRING" id="207559.Dde_1948"/>
<dbReference type="PANTHER" id="PTHR33529:SF6">
    <property type="entry name" value="YJGP_YJGQ FAMILY PERMEASE"/>
    <property type="match status" value="1"/>
</dbReference>
<evidence type="ECO:0000256" key="3">
    <source>
        <dbReference type="ARBA" id="ARBA00022692"/>
    </source>
</evidence>
<dbReference type="HOGENOM" id="CLU_028799_3_0_7"/>
<keyword evidence="2" id="KW-1003">Cell membrane</keyword>
<dbReference type="InterPro" id="IPR005495">
    <property type="entry name" value="LptG/LptF_permease"/>
</dbReference>
<feature type="transmembrane region" description="Helical" evidence="6">
    <location>
        <begin position="108"/>
        <end position="128"/>
    </location>
</feature>
<protein>
    <submittedName>
        <fullName evidence="7">Permease YjgP/YjgQ family protein</fullName>
    </submittedName>
</protein>
<dbReference type="KEGG" id="dde:Dde_1948"/>
<accession>Q310A1</accession>
<name>Q310A1_OLEA2</name>
<dbReference type="AlphaFoldDB" id="Q310A1"/>
<keyword evidence="8" id="KW-1185">Reference proteome</keyword>
<dbReference type="RefSeq" id="WP_011367863.1">
    <property type="nucleotide sequence ID" value="NC_007519.1"/>
</dbReference>
<evidence type="ECO:0000313" key="7">
    <source>
        <dbReference type="EMBL" id="ABB38745.1"/>
    </source>
</evidence>
<dbReference type="Pfam" id="PF03739">
    <property type="entry name" value="LptF_LptG"/>
    <property type="match status" value="1"/>
</dbReference>
<dbReference type="GO" id="GO:0043190">
    <property type="term" value="C:ATP-binding cassette (ABC) transporter complex"/>
    <property type="evidence" value="ECO:0007669"/>
    <property type="project" value="InterPro"/>
</dbReference>
<organism evidence="7 8">
    <name type="scientific">Oleidesulfovibrio alaskensis (strain ATCC BAA-1058 / DSM 17464 / G20)</name>
    <name type="common">Desulfovibrio alaskensis</name>
    <dbReference type="NCBI Taxonomy" id="207559"/>
    <lineage>
        <taxon>Bacteria</taxon>
        <taxon>Pseudomonadati</taxon>
        <taxon>Thermodesulfobacteriota</taxon>
        <taxon>Desulfovibrionia</taxon>
        <taxon>Desulfovibrionales</taxon>
        <taxon>Desulfovibrionaceae</taxon>
        <taxon>Oleidesulfovibrio</taxon>
    </lineage>
</organism>
<keyword evidence="3 6" id="KW-0812">Transmembrane</keyword>
<dbReference type="EMBL" id="CP000112">
    <property type="protein sequence ID" value="ABB38745.1"/>
    <property type="molecule type" value="Genomic_DNA"/>
</dbReference>
<feature type="transmembrane region" description="Helical" evidence="6">
    <location>
        <begin position="21"/>
        <end position="42"/>
    </location>
</feature>
<reference evidence="7 8" key="1">
    <citation type="journal article" date="2011" name="J. Bacteriol.">
        <title>Complete genome sequence and updated annotation of Desulfovibrio alaskensis G20.</title>
        <authorList>
            <person name="Hauser L.J."/>
            <person name="Land M.L."/>
            <person name="Brown S.D."/>
            <person name="Larimer F."/>
            <person name="Keller K.L."/>
            <person name="Rapp-Giles B.J."/>
            <person name="Price M.N."/>
            <person name="Lin M."/>
            <person name="Bruce D.C."/>
            <person name="Detter J.C."/>
            <person name="Tapia R."/>
            <person name="Han C.S."/>
            <person name="Goodwin L.A."/>
            <person name="Cheng J.F."/>
            <person name="Pitluck S."/>
            <person name="Copeland A."/>
            <person name="Lucas S."/>
            <person name="Nolan M."/>
            <person name="Lapidus A.L."/>
            <person name="Palumbo A.V."/>
            <person name="Wall J.D."/>
        </authorList>
    </citation>
    <scope>NUCLEOTIDE SEQUENCE [LARGE SCALE GENOMIC DNA]</scope>
    <source>
        <strain evidence="8">ATCC BAA 1058 / DSM 17464 / G20</strain>
    </source>
</reference>
<feature type="transmembrane region" description="Helical" evidence="6">
    <location>
        <begin position="321"/>
        <end position="341"/>
    </location>
</feature>
<dbReference type="NCBIfam" id="TIGR04407">
    <property type="entry name" value="LptF_YjgP"/>
    <property type="match status" value="1"/>
</dbReference>
<sequence>MEGTLFRFHITLLQKQLFKELVSLFGLCLGSLLSLILIGRMLQLRELFLGLDLNALDMATLFVYLSPLFLTLIIPIACMLSVFLAFLRMSTDRELVALKAGGLSLFQLLPAPLLFCLLCGLLNLYISLSGVAWGMGNFRHTIMEIANTRAKIVLQPGVFNQTVPGLTVFARTVDNSSGKLGHVLVEDNSRDETSILILAPRGQLRSDEQRGELVFILHNGKIYRQQEDSVSVLDFNDYTVRLDLGQIFKGVSLGKVKPKELSWSELRSIGPDHPEARRDSNFLRKVHVELQKRWVLPMACLVLGLFAMPLACAFQGLDKQFGILLALGMFLIYYTMLSVGLSTGESGTVPPAVGLWMPNLIFLAVGLFWLDRAERERSLNIMSFILHANLFRKKRAQ</sequence>
<dbReference type="Proteomes" id="UP000002710">
    <property type="component" value="Chromosome"/>
</dbReference>
<gene>
    <name evidence="7" type="ordered locus">Dde_1948</name>
</gene>
<feature type="transmembrane region" description="Helical" evidence="6">
    <location>
        <begin position="353"/>
        <end position="370"/>
    </location>
</feature>
<keyword evidence="5 6" id="KW-0472">Membrane</keyword>
<evidence type="ECO:0000313" key="8">
    <source>
        <dbReference type="Proteomes" id="UP000002710"/>
    </source>
</evidence>